<dbReference type="OrthoDB" id="8592743at2"/>
<protein>
    <submittedName>
        <fullName evidence="1">Uncharacterized protein</fullName>
    </submittedName>
</protein>
<dbReference type="AlphaFoldDB" id="M3JCI5"/>
<sequence length="111" mass="13024">MFFTNGQNQREYADTKIAMDIGYYWTNVVTKGKGYYNNCNMNTYKHNGIGRILYNDKTRIKNLKENVAPYFCKGEQNITTPDGKCIRALRRGLMPRKTNKGRPRKYNKNIN</sequence>
<comment type="caution">
    <text evidence="1">The sequence shown here is derived from an EMBL/GenBank/DDBJ whole genome shotgun (WGS) entry which is preliminary data.</text>
</comment>
<proteinExistence type="predicted"/>
<organism evidence="1 2">
    <name type="scientific">Campylobacter showae CC57C</name>
    <dbReference type="NCBI Taxonomy" id="1073353"/>
    <lineage>
        <taxon>Bacteria</taxon>
        <taxon>Pseudomonadati</taxon>
        <taxon>Campylobacterota</taxon>
        <taxon>Epsilonproteobacteria</taxon>
        <taxon>Campylobacterales</taxon>
        <taxon>Campylobacteraceae</taxon>
        <taxon>Campylobacter</taxon>
    </lineage>
</organism>
<dbReference type="RefSeq" id="WP_002951302.1">
    <property type="nucleotide sequence ID" value="NZ_AOTD01000085.1"/>
</dbReference>
<accession>M3JCI5</accession>
<reference evidence="1 2" key="1">
    <citation type="submission" date="2013-02" db="EMBL/GenBank/DDBJ databases">
        <title>Co-occurrence of anaerobic bacteria in colorectal carcinomas.</title>
        <authorList>
            <person name="Holt R.A."/>
            <person name="Warren R.L."/>
            <person name="Allen-Vercoe E."/>
            <person name="Pleasance S."/>
            <person name="Freeman D.J."/>
            <person name="Watson P."/>
            <person name="Moore R."/>
            <person name="Cochrane K."/>
        </authorList>
    </citation>
    <scope>NUCLEOTIDE SEQUENCE [LARGE SCALE GENOMIC DNA]</scope>
    <source>
        <strain evidence="1 2">CC57C</strain>
    </source>
</reference>
<dbReference type="Proteomes" id="UP000011782">
    <property type="component" value="Unassembled WGS sequence"/>
</dbReference>
<dbReference type="EMBL" id="AOTD01000085">
    <property type="protein sequence ID" value="EMG31018.1"/>
    <property type="molecule type" value="Genomic_DNA"/>
</dbReference>
<evidence type="ECO:0000313" key="2">
    <source>
        <dbReference type="Proteomes" id="UP000011782"/>
    </source>
</evidence>
<gene>
    <name evidence="1" type="ORF">H740_03437</name>
</gene>
<name>M3JCI5_9BACT</name>
<evidence type="ECO:0000313" key="1">
    <source>
        <dbReference type="EMBL" id="EMG31018.1"/>
    </source>
</evidence>